<comment type="similarity">
    <text evidence="2 3">Belongs to the small heat shock protein (HSP20) family.</text>
</comment>
<evidence type="ECO:0000313" key="7">
    <source>
        <dbReference type="Proteomes" id="UP001188597"/>
    </source>
</evidence>
<reference evidence="6" key="1">
    <citation type="submission" date="2022-12" db="EMBL/GenBank/DDBJ databases">
        <title>Draft genome assemblies for two species of Escallonia (Escalloniales).</title>
        <authorList>
            <person name="Chanderbali A."/>
            <person name="Dervinis C."/>
            <person name="Anghel I."/>
            <person name="Soltis D."/>
            <person name="Soltis P."/>
            <person name="Zapata F."/>
        </authorList>
    </citation>
    <scope>NUCLEOTIDE SEQUENCE</scope>
    <source>
        <strain evidence="6">UCBG64.0493</strain>
        <tissue evidence="6">Leaf</tissue>
    </source>
</reference>
<evidence type="ECO:0000256" key="2">
    <source>
        <dbReference type="PROSITE-ProRule" id="PRU00285"/>
    </source>
</evidence>
<evidence type="ECO:0000313" key="6">
    <source>
        <dbReference type="EMBL" id="KAK3022256.1"/>
    </source>
</evidence>
<keyword evidence="1" id="KW-0346">Stress response</keyword>
<sequence>MAWLGPWLGGGRRGGGDLDIWFGSPFSSDSWDPFGGGRGSVFKSQIWFCVRDRMVMKEKEAALFGCGIGLCAVLSPGCMLARSILTMIYNFFTTKEEVKVQVEDGNILQISGERTKEQEDKNDKWHRVERRRGSFVRRFRLPDNANVEEVKCRLDNGVLTVEVPKKETQEAQRN</sequence>
<keyword evidence="4" id="KW-0812">Transmembrane</keyword>
<organism evidence="6 7">
    <name type="scientific">Escallonia herrerae</name>
    <dbReference type="NCBI Taxonomy" id="1293975"/>
    <lineage>
        <taxon>Eukaryota</taxon>
        <taxon>Viridiplantae</taxon>
        <taxon>Streptophyta</taxon>
        <taxon>Embryophyta</taxon>
        <taxon>Tracheophyta</taxon>
        <taxon>Spermatophyta</taxon>
        <taxon>Magnoliopsida</taxon>
        <taxon>eudicotyledons</taxon>
        <taxon>Gunneridae</taxon>
        <taxon>Pentapetalae</taxon>
        <taxon>asterids</taxon>
        <taxon>campanulids</taxon>
        <taxon>Escalloniales</taxon>
        <taxon>Escalloniaceae</taxon>
        <taxon>Escallonia</taxon>
    </lineage>
</organism>
<dbReference type="InterPro" id="IPR031107">
    <property type="entry name" value="Small_HSP"/>
</dbReference>
<keyword evidence="4" id="KW-0472">Membrane</keyword>
<accession>A0AA88W6Z3</accession>
<protein>
    <recommendedName>
        <fullName evidence="5">SHSP domain-containing protein</fullName>
    </recommendedName>
</protein>
<keyword evidence="4" id="KW-1133">Transmembrane helix</keyword>
<evidence type="ECO:0000256" key="4">
    <source>
        <dbReference type="SAM" id="Phobius"/>
    </source>
</evidence>
<dbReference type="InterPro" id="IPR008978">
    <property type="entry name" value="HSP20-like_chaperone"/>
</dbReference>
<dbReference type="Pfam" id="PF00011">
    <property type="entry name" value="HSP20"/>
    <property type="match status" value="1"/>
</dbReference>
<dbReference type="AlphaFoldDB" id="A0AA88W6Z3"/>
<dbReference type="EMBL" id="JAVXUP010000722">
    <property type="protein sequence ID" value="KAK3022256.1"/>
    <property type="molecule type" value="Genomic_DNA"/>
</dbReference>
<dbReference type="InterPro" id="IPR002068">
    <property type="entry name" value="A-crystallin/Hsp20_dom"/>
</dbReference>
<gene>
    <name evidence="6" type="ORF">RJ639_047806</name>
</gene>
<dbReference type="PANTHER" id="PTHR11527">
    <property type="entry name" value="HEAT-SHOCK PROTEIN 20 FAMILY MEMBER"/>
    <property type="match status" value="1"/>
</dbReference>
<evidence type="ECO:0000256" key="1">
    <source>
        <dbReference type="ARBA" id="ARBA00023016"/>
    </source>
</evidence>
<comment type="caution">
    <text evidence="6">The sequence shown here is derived from an EMBL/GenBank/DDBJ whole genome shotgun (WGS) entry which is preliminary data.</text>
</comment>
<name>A0AA88W6Z3_9ASTE</name>
<evidence type="ECO:0000259" key="5">
    <source>
        <dbReference type="PROSITE" id="PS01031"/>
    </source>
</evidence>
<dbReference type="PROSITE" id="PS01031">
    <property type="entry name" value="SHSP"/>
    <property type="match status" value="1"/>
</dbReference>
<feature type="transmembrane region" description="Helical" evidence="4">
    <location>
        <begin position="61"/>
        <end position="85"/>
    </location>
</feature>
<dbReference type="SUPFAM" id="SSF49764">
    <property type="entry name" value="HSP20-like chaperones"/>
    <property type="match status" value="1"/>
</dbReference>
<feature type="non-terminal residue" evidence="6">
    <location>
        <position position="174"/>
    </location>
</feature>
<keyword evidence="7" id="KW-1185">Reference proteome</keyword>
<dbReference type="Gene3D" id="2.60.40.790">
    <property type="match status" value="1"/>
</dbReference>
<evidence type="ECO:0000256" key="3">
    <source>
        <dbReference type="RuleBase" id="RU003616"/>
    </source>
</evidence>
<dbReference type="Proteomes" id="UP001188597">
    <property type="component" value="Unassembled WGS sequence"/>
</dbReference>
<proteinExistence type="inferred from homology"/>
<feature type="domain" description="SHSP" evidence="5">
    <location>
        <begin position="65"/>
        <end position="174"/>
    </location>
</feature>